<dbReference type="KEGG" id="amr:AM1_2377"/>
<feature type="compositionally biased region" description="Acidic residues" evidence="1">
    <location>
        <begin position="78"/>
        <end position="89"/>
    </location>
</feature>
<dbReference type="AlphaFoldDB" id="B0C340"/>
<dbReference type="HOGENOM" id="CLU_751475_0_0_3"/>
<feature type="compositionally biased region" description="Low complexity" evidence="1">
    <location>
        <begin position="207"/>
        <end position="231"/>
    </location>
</feature>
<keyword evidence="2" id="KW-0472">Membrane</keyword>
<feature type="compositionally biased region" description="Polar residues" evidence="1">
    <location>
        <begin position="28"/>
        <end position="47"/>
    </location>
</feature>
<dbReference type="Proteomes" id="UP000000268">
    <property type="component" value="Chromosome"/>
</dbReference>
<sequence>MSLFRQHQALAELPDDLKEEISEPQILPETTQSEAGSTEDSMISRTGPQDAIPPLELEDVAEDLTPSELALFQVETDSANDSEASDSENSETKLDQQEAVLEPSPRFKQPAGVAGAPLPSEATENDPHLSKLDPAIDDYLDSSTALRQHLEEAVAEPETPPVTTNNPLTPKRIMLLVGGSIVGALVVVLFLHATGLRNKLWPPKQPRPSAQVSASSPPKSPSSPAQPSESPLVATSPPGPDLSKKEFSDVNLENLSRLEPSSSPSPSPAASPAPQPSAAPTPAATLSQKPVPILKNQTSETGLFYVVIPYNNAASLQQTRKIVPTAFLTNGTGGQQVQAGALESLDAAKRLAKQLRSKGLSAAIIAPG</sequence>
<proteinExistence type="predicted"/>
<name>B0C340_ACAM1</name>
<protein>
    <recommendedName>
        <fullName evidence="5">SPOR domain-containing protein</fullName>
    </recommendedName>
</protein>
<keyword evidence="2" id="KW-1133">Transmembrane helix</keyword>
<evidence type="ECO:0000256" key="2">
    <source>
        <dbReference type="SAM" id="Phobius"/>
    </source>
</evidence>
<evidence type="ECO:0008006" key="5">
    <source>
        <dbReference type="Google" id="ProtNLM"/>
    </source>
</evidence>
<reference evidence="3 4" key="1">
    <citation type="journal article" date="2008" name="Proc. Natl. Acad. Sci. U.S.A.">
        <title>Niche adaptation and genome expansion in the chlorophyll d-producing cyanobacterium Acaryochloris marina.</title>
        <authorList>
            <person name="Swingley W.D."/>
            <person name="Chen M."/>
            <person name="Cheung P.C."/>
            <person name="Conrad A.L."/>
            <person name="Dejesa L.C."/>
            <person name="Hao J."/>
            <person name="Honchak B.M."/>
            <person name="Karbach L.E."/>
            <person name="Kurdoglu A."/>
            <person name="Lahiri S."/>
            <person name="Mastrian S.D."/>
            <person name="Miyashita H."/>
            <person name="Page L."/>
            <person name="Ramakrishna P."/>
            <person name="Satoh S."/>
            <person name="Sattley W.M."/>
            <person name="Shimada Y."/>
            <person name="Taylor H.L."/>
            <person name="Tomo T."/>
            <person name="Tsuchiya T."/>
            <person name="Wang Z.T."/>
            <person name="Raymond J."/>
            <person name="Mimuro M."/>
            <person name="Blankenship R.E."/>
            <person name="Touchman J.W."/>
        </authorList>
    </citation>
    <scope>NUCLEOTIDE SEQUENCE [LARGE SCALE GENOMIC DNA]</scope>
    <source>
        <strain evidence="4">MBIC 11017</strain>
    </source>
</reference>
<feature type="region of interest" description="Disordered" evidence="1">
    <location>
        <begin position="1"/>
        <end position="135"/>
    </location>
</feature>
<feature type="region of interest" description="Disordered" evidence="1">
    <location>
        <begin position="198"/>
        <end position="289"/>
    </location>
</feature>
<dbReference type="EMBL" id="CP000828">
    <property type="protein sequence ID" value="ABW27387.1"/>
    <property type="molecule type" value="Genomic_DNA"/>
</dbReference>
<keyword evidence="2" id="KW-0812">Transmembrane</keyword>
<accession>B0C340</accession>
<feature type="transmembrane region" description="Helical" evidence="2">
    <location>
        <begin position="173"/>
        <end position="191"/>
    </location>
</feature>
<organism evidence="3 4">
    <name type="scientific">Acaryochloris marina (strain MBIC 11017)</name>
    <dbReference type="NCBI Taxonomy" id="329726"/>
    <lineage>
        <taxon>Bacteria</taxon>
        <taxon>Bacillati</taxon>
        <taxon>Cyanobacteriota</taxon>
        <taxon>Cyanophyceae</taxon>
        <taxon>Acaryochloridales</taxon>
        <taxon>Acaryochloridaceae</taxon>
        <taxon>Acaryochloris</taxon>
    </lineage>
</organism>
<evidence type="ECO:0000313" key="4">
    <source>
        <dbReference type="Proteomes" id="UP000000268"/>
    </source>
</evidence>
<feature type="compositionally biased region" description="Pro residues" evidence="1">
    <location>
        <begin position="263"/>
        <end position="279"/>
    </location>
</feature>
<gene>
    <name evidence="3" type="ordered locus">AM1_2377</name>
</gene>
<evidence type="ECO:0000313" key="3">
    <source>
        <dbReference type="EMBL" id="ABW27387.1"/>
    </source>
</evidence>
<keyword evidence="4" id="KW-1185">Reference proteome</keyword>
<evidence type="ECO:0000256" key="1">
    <source>
        <dbReference type="SAM" id="MobiDB-lite"/>
    </source>
</evidence>